<name>A0ABS1B7R9_9MICO</name>
<dbReference type="Gene3D" id="3.40.630.30">
    <property type="match status" value="1"/>
</dbReference>
<gene>
    <name evidence="2" type="ORF">I8D64_04665</name>
    <name evidence="3" type="ORF">I8D64_16845</name>
</gene>
<sequence>MGMPDPETGGVLRRAHLHEIDPRTVYLLAKLRQDVFTLEQHADDADLDGRELEASTVLLWIEVPDAEPVTGGLERQPVAQLRILRDPDGTVHIGRVVVRADRRRDGFGRRLVCAALDVAREIAPEAVVEIGAQAYLERWYGSMGFETTGPLFLEAGIEHVPMRYVHPRD</sequence>
<evidence type="ECO:0000313" key="2">
    <source>
        <dbReference type="EMBL" id="MBK0330688.1"/>
    </source>
</evidence>
<protein>
    <submittedName>
        <fullName evidence="2">GNAT family N-acetyltransferase</fullName>
    </submittedName>
</protein>
<proteinExistence type="predicted"/>
<dbReference type="EMBL" id="JAEDAJ010000020">
    <property type="protein sequence ID" value="MBK0333072.1"/>
    <property type="molecule type" value="Genomic_DNA"/>
</dbReference>
<reference evidence="2 4" key="1">
    <citation type="submission" date="2020-12" db="EMBL/GenBank/DDBJ databases">
        <title>Brachybacterium sp. MASK1Z-5, whole genome shotgun sequence.</title>
        <authorList>
            <person name="Tuo L."/>
        </authorList>
    </citation>
    <scope>NUCLEOTIDE SEQUENCE [LARGE SCALE GENOMIC DNA]</scope>
    <source>
        <strain evidence="2 4">MASK1Z-5</strain>
    </source>
</reference>
<accession>A0ABS1B7R9</accession>
<dbReference type="SUPFAM" id="SSF55729">
    <property type="entry name" value="Acyl-CoA N-acyltransferases (Nat)"/>
    <property type="match status" value="1"/>
</dbReference>
<evidence type="ECO:0000313" key="3">
    <source>
        <dbReference type="EMBL" id="MBK0333072.1"/>
    </source>
</evidence>
<dbReference type="Proteomes" id="UP000612352">
    <property type="component" value="Unassembled WGS sequence"/>
</dbReference>
<dbReference type="InterPro" id="IPR016181">
    <property type="entry name" value="Acyl_CoA_acyltransferase"/>
</dbReference>
<dbReference type="EMBL" id="JAEDAJ010000002">
    <property type="protein sequence ID" value="MBK0330688.1"/>
    <property type="molecule type" value="Genomic_DNA"/>
</dbReference>
<dbReference type="InterPro" id="IPR000182">
    <property type="entry name" value="GNAT_dom"/>
</dbReference>
<dbReference type="Pfam" id="PF13673">
    <property type="entry name" value="Acetyltransf_10"/>
    <property type="match status" value="1"/>
</dbReference>
<feature type="domain" description="N-acetyltransferase" evidence="1">
    <location>
        <begin position="15"/>
        <end position="167"/>
    </location>
</feature>
<evidence type="ECO:0000259" key="1">
    <source>
        <dbReference type="PROSITE" id="PS51186"/>
    </source>
</evidence>
<keyword evidence="4" id="KW-1185">Reference proteome</keyword>
<dbReference type="PROSITE" id="PS51186">
    <property type="entry name" value="GNAT"/>
    <property type="match status" value="1"/>
</dbReference>
<organism evidence="2 4">
    <name type="scientific">Brachybacterium halotolerans</name>
    <dbReference type="NCBI Taxonomy" id="2795215"/>
    <lineage>
        <taxon>Bacteria</taxon>
        <taxon>Bacillati</taxon>
        <taxon>Actinomycetota</taxon>
        <taxon>Actinomycetes</taxon>
        <taxon>Micrococcales</taxon>
        <taxon>Dermabacteraceae</taxon>
        <taxon>Brachybacterium</taxon>
    </lineage>
</organism>
<evidence type="ECO:0000313" key="4">
    <source>
        <dbReference type="Proteomes" id="UP000612352"/>
    </source>
</evidence>
<comment type="caution">
    <text evidence="2">The sequence shown here is derived from an EMBL/GenBank/DDBJ whole genome shotgun (WGS) entry which is preliminary data.</text>
</comment>